<dbReference type="SUPFAM" id="SSF63829">
    <property type="entry name" value="Calcium-dependent phosphotriesterase"/>
    <property type="match status" value="1"/>
</dbReference>
<proteinExistence type="predicted"/>
<evidence type="ECO:0000313" key="3">
    <source>
        <dbReference type="Proteomes" id="UP000298652"/>
    </source>
</evidence>
<dbReference type="PANTHER" id="PTHR44259:SF34">
    <property type="entry name" value="DUF295 DOMAIN-CONTAINING PROTEIN"/>
    <property type="match status" value="1"/>
</dbReference>
<evidence type="ECO:0000313" key="2">
    <source>
        <dbReference type="EMBL" id="TKW24192.1"/>
    </source>
</evidence>
<keyword evidence="3" id="KW-1185">Reference proteome</keyword>
<reference evidence="2" key="1">
    <citation type="submission" date="2019-03" db="EMBL/GenBank/DDBJ databases">
        <title>WGS assembly of Setaria viridis.</title>
        <authorList>
            <person name="Huang P."/>
            <person name="Jenkins J."/>
            <person name="Grimwood J."/>
            <person name="Barry K."/>
            <person name="Healey A."/>
            <person name="Mamidi S."/>
            <person name="Sreedasyam A."/>
            <person name="Shu S."/>
            <person name="Feldman M."/>
            <person name="Wu J."/>
            <person name="Yu Y."/>
            <person name="Chen C."/>
            <person name="Johnson J."/>
            <person name="Rokhsar D."/>
            <person name="Baxter I."/>
            <person name="Schmutz J."/>
            <person name="Brutnell T."/>
            <person name="Kellogg E."/>
        </authorList>
    </citation>
    <scope>NUCLEOTIDE SEQUENCE [LARGE SCALE GENOMIC DNA]</scope>
</reference>
<sequence length="415" mass="46221">MSSGTNTNDEAVARPWADLLPEMCDLVLDRLDAVGVLRFPATYGSSPDQLTSGLPTLLTSGLDLYGDDFEYDVEAGTFGLHDVATGKSFYGEAQRLRNRTWIGGKDDWLVTTDVRCGVELLNPITGERVPLPSFDTIGKFADPYKLCISVDYMLHHLQQVALCQTPAHPNGYLAVAMFSSASLDFLAFTADGDEGWTPLKDPSGLGVHYTDVTAHNGKVFAVSDYGDIYCWDMNGTDVEFTYLQGPEFHVSNNNYIRRFYLATSSGGRLQVVCLYGHDDRRVEDKRTRRIVFKDQLGFFHARRVTLHELDDATAGTWRRVRDLGGDRTLFVGGNCYPFCVTVPPGGDPNDDLQADCVYVADVLGCDAAAFELKLGDDYAYEFDWPLYYPAVYDVLQIPMWFRPTAHRIEQAPVEG</sequence>
<dbReference type="InterPro" id="IPR005174">
    <property type="entry name" value="KIB1-4_b-propeller"/>
</dbReference>
<dbReference type="EMBL" id="CM016554">
    <property type="protein sequence ID" value="TKW24192.1"/>
    <property type="molecule type" value="Genomic_DNA"/>
</dbReference>
<organism evidence="2 3">
    <name type="scientific">Setaria viridis</name>
    <name type="common">Green bristlegrass</name>
    <name type="synonym">Setaria italica subsp. viridis</name>
    <dbReference type="NCBI Taxonomy" id="4556"/>
    <lineage>
        <taxon>Eukaryota</taxon>
        <taxon>Viridiplantae</taxon>
        <taxon>Streptophyta</taxon>
        <taxon>Embryophyta</taxon>
        <taxon>Tracheophyta</taxon>
        <taxon>Spermatophyta</taxon>
        <taxon>Magnoliopsida</taxon>
        <taxon>Liliopsida</taxon>
        <taxon>Poales</taxon>
        <taxon>Poaceae</taxon>
        <taxon>PACMAD clade</taxon>
        <taxon>Panicoideae</taxon>
        <taxon>Panicodae</taxon>
        <taxon>Paniceae</taxon>
        <taxon>Cenchrinae</taxon>
        <taxon>Setaria</taxon>
    </lineage>
</organism>
<dbReference type="Gramene" id="TKW24192">
    <property type="protein sequence ID" value="TKW24192"/>
    <property type="gene ID" value="SEVIR_3G036300v2"/>
</dbReference>
<dbReference type="OMA" id="RNRTWIG"/>
<dbReference type="PANTHER" id="PTHR44259">
    <property type="entry name" value="OS07G0183000 PROTEIN-RELATED"/>
    <property type="match status" value="1"/>
</dbReference>
<dbReference type="Pfam" id="PF03478">
    <property type="entry name" value="Beta-prop_KIB1-4"/>
    <property type="match status" value="1"/>
</dbReference>
<accession>A0A4U6V708</accession>
<gene>
    <name evidence="2" type="ORF">SEVIR_3G036300v2</name>
</gene>
<dbReference type="Proteomes" id="UP000298652">
    <property type="component" value="Chromosome 3"/>
</dbReference>
<dbReference type="AlphaFoldDB" id="A0A4U6V708"/>
<dbReference type="InterPro" id="IPR050942">
    <property type="entry name" value="F-box_BR-signaling"/>
</dbReference>
<name>A0A4U6V708_SETVI</name>
<protein>
    <recommendedName>
        <fullName evidence="1">KIB1-4 beta-propeller domain-containing protein</fullName>
    </recommendedName>
</protein>
<evidence type="ECO:0000259" key="1">
    <source>
        <dbReference type="Pfam" id="PF03478"/>
    </source>
</evidence>
<feature type="domain" description="KIB1-4 beta-propeller" evidence="1">
    <location>
        <begin position="95"/>
        <end position="368"/>
    </location>
</feature>